<organism evidence="2">
    <name type="scientific">uncultured Microvirga sp</name>
    <dbReference type="NCBI Taxonomy" id="412392"/>
    <lineage>
        <taxon>Bacteria</taxon>
        <taxon>Pseudomonadati</taxon>
        <taxon>Pseudomonadota</taxon>
        <taxon>Alphaproteobacteria</taxon>
        <taxon>Hyphomicrobiales</taxon>
        <taxon>Methylobacteriaceae</taxon>
        <taxon>Microvirga</taxon>
        <taxon>environmental samples</taxon>
    </lineage>
</organism>
<evidence type="ECO:0000313" key="2">
    <source>
        <dbReference type="EMBL" id="CAA9333464.1"/>
    </source>
</evidence>
<evidence type="ECO:0000256" key="1">
    <source>
        <dbReference type="SAM" id="Phobius"/>
    </source>
</evidence>
<accession>A0A6J4LIB9</accession>
<feature type="transmembrane region" description="Helical" evidence="1">
    <location>
        <begin position="222"/>
        <end position="250"/>
    </location>
</feature>
<gene>
    <name evidence="2" type="ORF">AVDCRST_MAG90-1610</name>
</gene>
<reference evidence="2" key="1">
    <citation type="submission" date="2020-02" db="EMBL/GenBank/DDBJ databases">
        <authorList>
            <person name="Meier V. D."/>
        </authorList>
    </citation>
    <scope>NUCLEOTIDE SEQUENCE</scope>
    <source>
        <strain evidence="2">AVDCRST_MAG90</strain>
    </source>
</reference>
<feature type="transmembrane region" description="Helical" evidence="1">
    <location>
        <begin position="72"/>
        <end position="93"/>
    </location>
</feature>
<feature type="transmembrane region" description="Helical" evidence="1">
    <location>
        <begin position="45"/>
        <end position="66"/>
    </location>
</feature>
<keyword evidence="1" id="KW-0472">Membrane</keyword>
<dbReference type="InterPro" id="IPR018692">
    <property type="entry name" value="DUF2189"/>
</dbReference>
<dbReference type="Pfam" id="PF09955">
    <property type="entry name" value="DUF2189"/>
    <property type="match status" value="1"/>
</dbReference>
<dbReference type="EMBL" id="CADCUC010000309">
    <property type="protein sequence ID" value="CAA9333464.1"/>
    <property type="molecule type" value="Genomic_DNA"/>
</dbReference>
<feature type="transmembrane region" description="Helical" evidence="1">
    <location>
        <begin position="170"/>
        <end position="193"/>
    </location>
</feature>
<name>A0A6J4LIB9_9HYPH</name>
<keyword evidence="1" id="KW-0812">Transmembrane</keyword>
<dbReference type="AlphaFoldDB" id="A0A6J4LIB9"/>
<protein>
    <submittedName>
        <fullName evidence="2">Cytochrome c oxidase subunit I</fullName>
    </submittedName>
</protein>
<sequence length="267" mass="28189">MADVRVLASSGDPLIQPKLRRIGSADLRAALAQGVDDFRAMPSHLVFVGLLYPIVGILLAALTFGYDLLPLLFPLVSGFALVGPLAAIGLYELSRRRESGEDTSWRHAFEVLRSPAIGSIAAVGVLLLVIFVAWLMTAQALYQGLFGAQMPSSVSGFLGDVFGTSRGWTLIIAGHALGFLFAAAAFTVGVMAFPLLVDRDVGPVAAVTTSVRAVLANPGTMAIWGVIVAVALMIGSAPLFIGLAVIVPVLGHASWHLYRRVVEQDRS</sequence>
<feature type="transmembrane region" description="Helical" evidence="1">
    <location>
        <begin position="114"/>
        <end position="134"/>
    </location>
</feature>
<proteinExistence type="predicted"/>
<keyword evidence="1" id="KW-1133">Transmembrane helix</keyword>